<reference evidence="1 2" key="1">
    <citation type="submission" date="2019-01" db="EMBL/GenBank/DDBJ databases">
        <title>Intercellular communication is required for trap formation in the nematode-trapping fungus Duddingtonia flagrans.</title>
        <authorList>
            <person name="Youssar L."/>
            <person name="Wernet V."/>
            <person name="Hensel N."/>
            <person name="Hildebrandt H.-G."/>
            <person name="Fischer R."/>
        </authorList>
    </citation>
    <scope>NUCLEOTIDE SEQUENCE [LARGE SCALE GENOMIC DNA]</scope>
    <source>
        <strain evidence="1 2">CBS H-5679</strain>
    </source>
</reference>
<accession>A0A436ZYF3</accession>
<keyword evidence="2" id="KW-1185">Reference proteome</keyword>
<sequence>MAIDICPGENATECLLRALLKAQFAAQNEINWNPISLGFTAVIGVSAILTVVQCVLAAGSRSLKAGESAIGWYSRFSASSFSMNEMRVRSVAYTPILQTNVLQMYNLKLHLLSSRIRKGLWILKSWATDDTSREAGPRYQTTSCYSMMSEGSDFEATFAETPIHDPYTKSPGYHDIVLDSLEARRLIKWIQNLER</sequence>
<gene>
    <name evidence="1" type="ORF">DFL_005531</name>
</gene>
<evidence type="ECO:0000313" key="2">
    <source>
        <dbReference type="Proteomes" id="UP000283090"/>
    </source>
</evidence>
<organism evidence="1 2">
    <name type="scientific">Arthrobotrys flagrans</name>
    <name type="common">Nematode-trapping fungus</name>
    <name type="synonym">Trichothecium flagrans</name>
    <dbReference type="NCBI Taxonomy" id="97331"/>
    <lineage>
        <taxon>Eukaryota</taxon>
        <taxon>Fungi</taxon>
        <taxon>Dikarya</taxon>
        <taxon>Ascomycota</taxon>
        <taxon>Pezizomycotina</taxon>
        <taxon>Orbiliomycetes</taxon>
        <taxon>Orbiliales</taxon>
        <taxon>Orbiliaceae</taxon>
        <taxon>Arthrobotrys</taxon>
    </lineage>
</organism>
<proteinExistence type="predicted"/>
<dbReference type="GeneID" id="93587842"/>
<dbReference type="RefSeq" id="XP_067489297.1">
    <property type="nucleotide sequence ID" value="XM_067634804.1"/>
</dbReference>
<dbReference type="Proteomes" id="UP000283090">
    <property type="component" value="Unassembled WGS sequence"/>
</dbReference>
<dbReference type="EMBL" id="SAEB01000007">
    <property type="protein sequence ID" value="RVD83753.1"/>
    <property type="molecule type" value="Genomic_DNA"/>
</dbReference>
<name>A0A436ZYF3_ARTFL</name>
<dbReference type="AlphaFoldDB" id="A0A436ZYF3"/>
<dbReference type="VEuPathDB" id="FungiDB:DFL_005531"/>
<protein>
    <submittedName>
        <fullName evidence="1">Uncharacterized protein</fullName>
    </submittedName>
</protein>
<dbReference type="STRING" id="97331.A0A436ZYF3"/>
<comment type="caution">
    <text evidence="1">The sequence shown here is derived from an EMBL/GenBank/DDBJ whole genome shotgun (WGS) entry which is preliminary data.</text>
</comment>
<evidence type="ECO:0000313" key="1">
    <source>
        <dbReference type="EMBL" id="RVD83753.1"/>
    </source>
</evidence>
<dbReference type="OrthoDB" id="4115096at2759"/>